<dbReference type="Proteomes" id="UP000290572">
    <property type="component" value="Unassembled WGS sequence"/>
</dbReference>
<sequence>MAVSLSLPDFHDDEVRVLIVGIRGQSRFSAADLLSGRKDGGQEDREIVKTPVITDEGRRMMLVTGPNLCEEDTARQTFTTALSLLSPGPHAVLIVLNLEDQQSQQCDIVKRAQELLGAEVLQYCIVLLHQNHQEHFTGASREMINTCGGRFHVMGDSEPKPAQTAALVAEIDKLVQFRASHDEALRILIVGIRGQSRFSAADLLSGRKDGGQEDREIVKTPVITDEGRRMMLVTGPNLCEEDTTRQTFTTALSLLFPGPHAVLLVLNLEDQQSQQCDIVKRAQELLEEEVLQYCTVLLLQNHQEHFTEASRGIAGEIINTCGGRFHIISSSDRKPAQTAALVAEIDKLYDEINQDKTQLALYADSASRDDEMRILIVGIRGQSRFSAADLLSGREDGGQVDREIVKTPVITDEGRRMMLVTGPNLCEEDTTGQTFTTALSLSSPGPHAVLIVLNLEDQQSQQCDIVKRTQELLGAEVLQYCIVLLHQNHQEHFTGASREMINACGGRFHIISDSKPKPAQAAALVAEIDKLYDEINQDKTQLALYADSASRDDEVRILIVGIRGQSRFSVADLLSGRTDGGQEDREIVKTPVITDEGRRMMLVTGPNLCEDDTARQTFTTALLLLSPGPHTVLMVLNLEDQQSKQCDIVKRAQELLGAEVLQYCIFLLHQNHQEHFTGASREMINACGGRFHIIRDSEPKPVQAAALVAEIDKLKMKLTRIETKRILTVILAFHMTSIHVDASHDEALRILIVGIRGQSRFSAADLLSGRKDGGQEDREIVKTPVITDEGRMMLVTGPNLCEEDTARQTFTTALFLSSPGPHAVLMVLENQQSQQCDIVKRAQELLGEEVLQYCIVLLLQNHQEHLTGASREMINACGGRFHVMGDSKPKPAEKAALLAEVDKITFRTDPGNSDQHKDVVRCAHSMQCGSWRHARGYFNHSVLHFVQSKE</sequence>
<evidence type="ECO:0000313" key="5">
    <source>
        <dbReference type="EMBL" id="RXN34867.1"/>
    </source>
</evidence>
<dbReference type="PANTHER" id="PTHR10903">
    <property type="entry name" value="GTPASE, IMAP FAMILY MEMBER-RELATED"/>
    <property type="match status" value="1"/>
</dbReference>
<dbReference type="InterPro" id="IPR027417">
    <property type="entry name" value="P-loop_NTPase"/>
</dbReference>
<evidence type="ECO:0000256" key="2">
    <source>
        <dbReference type="ARBA" id="ARBA00022741"/>
    </source>
</evidence>
<keyword evidence="2" id="KW-0547">Nucleotide-binding</keyword>
<dbReference type="InterPro" id="IPR006703">
    <property type="entry name" value="G_AIG1"/>
</dbReference>
<evidence type="ECO:0000259" key="4">
    <source>
        <dbReference type="Pfam" id="PF04548"/>
    </source>
</evidence>
<dbReference type="AlphaFoldDB" id="A0A498NTQ0"/>
<feature type="domain" description="AIG1-type G" evidence="4">
    <location>
        <begin position="405"/>
        <end position="544"/>
    </location>
</feature>
<keyword evidence="3" id="KW-0342">GTP-binding</keyword>
<organism evidence="5 6">
    <name type="scientific">Labeo rohita</name>
    <name type="common">Indian major carp</name>
    <name type="synonym">Cyprinus rohita</name>
    <dbReference type="NCBI Taxonomy" id="84645"/>
    <lineage>
        <taxon>Eukaryota</taxon>
        <taxon>Metazoa</taxon>
        <taxon>Chordata</taxon>
        <taxon>Craniata</taxon>
        <taxon>Vertebrata</taxon>
        <taxon>Euteleostomi</taxon>
        <taxon>Actinopterygii</taxon>
        <taxon>Neopterygii</taxon>
        <taxon>Teleostei</taxon>
        <taxon>Ostariophysi</taxon>
        <taxon>Cypriniformes</taxon>
        <taxon>Cyprinidae</taxon>
        <taxon>Labeoninae</taxon>
        <taxon>Labeonini</taxon>
        <taxon>Labeo</taxon>
    </lineage>
</organism>
<evidence type="ECO:0000256" key="1">
    <source>
        <dbReference type="ARBA" id="ARBA00008535"/>
    </source>
</evidence>
<protein>
    <submittedName>
        <fullName evidence="5">GTPase IMAP family member 6-like protein</fullName>
    </submittedName>
</protein>
<comment type="similarity">
    <text evidence="1">Belongs to the TRAFAC class TrmE-Era-EngA-EngB-Septin-like GTPase superfamily. AIG1/Toc34/Toc159-like paraseptin GTPase family. IAN subfamily.</text>
</comment>
<dbReference type="EMBL" id="QBIY01011163">
    <property type="protein sequence ID" value="RXN34867.1"/>
    <property type="molecule type" value="Genomic_DNA"/>
</dbReference>
<feature type="domain" description="AIG1-type G" evidence="4">
    <location>
        <begin position="53"/>
        <end position="176"/>
    </location>
</feature>
<feature type="domain" description="AIG1-type G" evidence="4">
    <location>
        <begin position="594"/>
        <end position="714"/>
    </location>
</feature>
<feature type="domain" description="AIG1-type G" evidence="4">
    <location>
        <begin position="222"/>
        <end position="362"/>
    </location>
</feature>
<reference evidence="5 6" key="1">
    <citation type="submission" date="2018-03" db="EMBL/GenBank/DDBJ databases">
        <title>Draft genome sequence of Rohu Carp (Labeo rohita).</title>
        <authorList>
            <person name="Das P."/>
            <person name="Kushwaha B."/>
            <person name="Joshi C.G."/>
            <person name="Kumar D."/>
            <person name="Nagpure N.S."/>
            <person name="Sahoo L."/>
            <person name="Das S.P."/>
            <person name="Bit A."/>
            <person name="Patnaik S."/>
            <person name="Meher P.K."/>
            <person name="Jayasankar P."/>
            <person name="Koringa P.G."/>
            <person name="Patel N.V."/>
            <person name="Hinsu A.T."/>
            <person name="Kumar R."/>
            <person name="Pandey M."/>
            <person name="Agarwal S."/>
            <person name="Srivastava S."/>
            <person name="Singh M."/>
            <person name="Iquebal M.A."/>
            <person name="Jaiswal S."/>
            <person name="Angadi U.B."/>
            <person name="Kumar N."/>
            <person name="Raza M."/>
            <person name="Shah T.M."/>
            <person name="Rai A."/>
            <person name="Jena J.K."/>
        </authorList>
    </citation>
    <scope>NUCLEOTIDE SEQUENCE [LARGE SCALE GENOMIC DNA]</scope>
    <source>
        <strain evidence="5">DASCIFA01</strain>
        <tissue evidence="5">Testis</tissue>
    </source>
</reference>
<accession>A0A498NTQ0</accession>
<name>A0A498NTQ0_LABRO</name>
<gene>
    <name evidence="5" type="ORF">ROHU_014645</name>
</gene>
<dbReference type="STRING" id="84645.A0A498NTQ0"/>
<evidence type="ECO:0000256" key="3">
    <source>
        <dbReference type="ARBA" id="ARBA00023134"/>
    </source>
</evidence>
<evidence type="ECO:0000313" key="6">
    <source>
        <dbReference type="Proteomes" id="UP000290572"/>
    </source>
</evidence>
<proteinExistence type="inferred from homology"/>
<dbReference type="InterPro" id="IPR045058">
    <property type="entry name" value="GIMA/IAN/Toc"/>
</dbReference>
<keyword evidence="6" id="KW-1185">Reference proteome</keyword>
<dbReference type="Pfam" id="PF04548">
    <property type="entry name" value="AIG1"/>
    <property type="match status" value="5"/>
</dbReference>
<comment type="caution">
    <text evidence="5">The sequence shown here is derived from an EMBL/GenBank/DDBJ whole genome shotgun (WGS) entry which is preliminary data.</text>
</comment>
<dbReference type="PANTHER" id="PTHR10903:SF170">
    <property type="entry name" value="GTPASE IMAP FAMILY MEMBER 7"/>
    <property type="match status" value="1"/>
</dbReference>
<dbReference type="Gene3D" id="3.40.50.300">
    <property type="entry name" value="P-loop containing nucleotide triphosphate hydrolases"/>
    <property type="match status" value="5"/>
</dbReference>
<feature type="domain" description="AIG1-type G" evidence="4">
    <location>
        <begin position="789"/>
        <end position="883"/>
    </location>
</feature>
<dbReference type="GO" id="GO:0005525">
    <property type="term" value="F:GTP binding"/>
    <property type="evidence" value="ECO:0007669"/>
    <property type="project" value="UniProtKB-KW"/>
</dbReference>